<dbReference type="EMBL" id="JAQQWK010000006">
    <property type="protein sequence ID" value="KAK8039153.1"/>
    <property type="molecule type" value="Genomic_DNA"/>
</dbReference>
<feature type="compositionally biased region" description="Basic and acidic residues" evidence="1">
    <location>
        <begin position="94"/>
        <end position="116"/>
    </location>
</feature>
<keyword evidence="3" id="KW-1185">Reference proteome</keyword>
<comment type="caution">
    <text evidence="2">The sequence shown here is derived from an EMBL/GenBank/DDBJ whole genome shotgun (WGS) entry which is preliminary data.</text>
</comment>
<feature type="region of interest" description="Disordered" evidence="1">
    <location>
        <begin position="88"/>
        <end position="117"/>
    </location>
</feature>
<name>A0ABR1T048_9PEZI</name>
<evidence type="ECO:0000313" key="3">
    <source>
        <dbReference type="Proteomes" id="UP001444661"/>
    </source>
</evidence>
<evidence type="ECO:0000313" key="2">
    <source>
        <dbReference type="EMBL" id="KAK8039153.1"/>
    </source>
</evidence>
<accession>A0ABR1T048</accession>
<proteinExistence type="predicted"/>
<sequence length="224" mass="25136">MLRKEGWEPSDYIKSLLDRDIERTADWLPTTPAPLTLQKYAIPSPSPVLTSNSTPNLVGGLASHFAAFTTADLDRPKRFKPIKPKIKAKTCGETTKEASEKKPEEKPEKYKQKAEDPPVFFGTNVDSRSAGVFGALFHKPGARGAGEVKWTDFLYAMTSVGFESEKLYGSVWQFSPSATAAEELKLVRSIHFHEPHPSSRIPFKVARRMGRRLRKRFAWTGDQV</sequence>
<reference evidence="2 3" key="1">
    <citation type="submission" date="2023-01" db="EMBL/GenBank/DDBJ databases">
        <title>Analysis of 21 Apiospora genomes using comparative genomics revels a genus with tremendous synthesis potential of carbohydrate active enzymes and secondary metabolites.</title>
        <authorList>
            <person name="Sorensen T."/>
        </authorList>
    </citation>
    <scope>NUCLEOTIDE SEQUENCE [LARGE SCALE GENOMIC DNA]</scope>
    <source>
        <strain evidence="2 3">CBS 33761</strain>
    </source>
</reference>
<dbReference type="Proteomes" id="UP001444661">
    <property type="component" value="Unassembled WGS sequence"/>
</dbReference>
<protein>
    <submittedName>
        <fullName evidence="2">Uncharacterized protein</fullName>
    </submittedName>
</protein>
<dbReference type="PANTHER" id="PTHR40788:SF2">
    <property type="entry name" value="CLR5 DOMAIN-CONTAINING PROTEIN"/>
    <property type="match status" value="1"/>
</dbReference>
<dbReference type="PANTHER" id="PTHR40788">
    <property type="entry name" value="CLR5 DOMAIN-CONTAINING PROTEIN-RELATED"/>
    <property type="match status" value="1"/>
</dbReference>
<gene>
    <name evidence="2" type="ORF">PG993_007564</name>
</gene>
<organism evidence="2 3">
    <name type="scientific">Apiospora rasikravindrae</name>
    <dbReference type="NCBI Taxonomy" id="990691"/>
    <lineage>
        <taxon>Eukaryota</taxon>
        <taxon>Fungi</taxon>
        <taxon>Dikarya</taxon>
        <taxon>Ascomycota</taxon>
        <taxon>Pezizomycotina</taxon>
        <taxon>Sordariomycetes</taxon>
        <taxon>Xylariomycetidae</taxon>
        <taxon>Amphisphaeriales</taxon>
        <taxon>Apiosporaceae</taxon>
        <taxon>Apiospora</taxon>
    </lineage>
</organism>
<evidence type="ECO:0000256" key="1">
    <source>
        <dbReference type="SAM" id="MobiDB-lite"/>
    </source>
</evidence>